<dbReference type="GeneID" id="112458933"/>
<evidence type="ECO:0000313" key="3">
    <source>
        <dbReference type="RefSeq" id="XP_024878538.1"/>
    </source>
</evidence>
<feature type="domain" description="Mutator-like transposase" evidence="1">
    <location>
        <begin position="65"/>
        <end position="149"/>
    </location>
</feature>
<dbReference type="Pfam" id="PF20700">
    <property type="entry name" value="Mutator"/>
    <property type="match status" value="1"/>
</dbReference>
<dbReference type="RefSeq" id="XP_024878538.1">
    <property type="nucleotide sequence ID" value="XM_025022770.1"/>
</dbReference>
<dbReference type="InterPro" id="IPR049012">
    <property type="entry name" value="Mutator_transp_dom"/>
</dbReference>
<sequence length="150" mass="16620">MEPKEKYNVRMLRGKMKGKFAKIKVVNARENNYAATIQRRKKTCASEVQNNSPECLHAEDSLGSRRIVNLKVFGQQLWCLSCNIALSINNAVSEKNFGLASIFKVKCSQCGRLRTVNTDDKLPGNEGFIVNTKAAFGMIDAGIGPTHLNT</sequence>
<dbReference type="OrthoDB" id="7698403at2759"/>
<gene>
    <name evidence="3" type="primary">LOC112458933</name>
</gene>
<dbReference type="Proteomes" id="UP000504618">
    <property type="component" value="Unplaced"/>
</dbReference>
<name>A0A6J1QA37_9HYME</name>
<organism evidence="2 3">
    <name type="scientific">Temnothorax curvispinosus</name>
    <dbReference type="NCBI Taxonomy" id="300111"/>
    <lineage>
        <taxon>Eukaryota</taxon>
        <taxon>Metazoa</taxon>
        <taxon>Ecdysozoa</taxon>
        <taxon>Arthropoda</taxon>
        <taxon>Hexapoda</taxon>
        <taxon>Insecta</taxon>
        <taxon>Pterygota</taxon>
        <taxon>Neoptera</taxon>
        <taxon>Endopterygota</taxon>
        <taxon>Hymenoptera</taxon>
        <taxon>Apocrita</taxon>
        <taxon>Aculeata</taxon>
        <taxon>Formicoidea</taxon>
        <taxon>Formicidae</taxon>
        <taxon>Myrmicinae</taxon>
        <taxon>Temnothorax</taxon>
    </lineage>
</organism>
<reference evidence="3" key="1">
    <citation type="submission" date="2025-08" db="UniProtKB">
        <authorList>
            <consortium name="RefSeq"/>
        </authorList>
    </citation>
    <scope>IDENTIFICATION</scope>
    <source>
        <tissue evidence="3">Whole body</tissue>
    </source>
</reference>
<keyword evidence="2" id="KW-1185">Reference proteome</keyword>
<evidence type="ECO:0000313" key="2">
    <source>
        <dbReference type="Proteomes" id="UP000504618"/>
    </source>
</evidence>
<accession>A0A6J1QA37</accession>
<proteinExistence type="predicted"/>
<evidence type="ECO:0000259" key="1">
    <source>
        <dbReference type="Pfam" id="PF20700"/>
    </source>
</evidence>
<dbReference type="AlphaFoldDB" id="A0A6J1QA37"/>
<protein>
    <submittedName>
        <fullName evidence="3">Uncharacterized protein LOC112458933</fullName>
    </submittedName>
</protein>